<keyword evidence="1" id="KW-0812">Transmembrane</keyword>
<evidence type="ECO:0000313" key="3">
    <source>
        <dbReference type="Proteomes" id="UP000598174"/>
    </source>
</evidence>
<feature type="transmembrane region" description="Helical" evidence="1">
    <location>
        <begin position="71"/>
        <end position="89"/>
    </location>
</feature>
<keyword evidence="1" id="KW-1133">Transmembrane helix</keyword>
<feature type="transmembrane region" description="Helical" evidence="1">
    <location>
        <begin position="46"/>
        <end position="65"/>
    </location>
</feature>
<dbReference type="EMBL" id="BOMM01000008">
    <property type="protein sequence ID" value="GIE09227.1"/>
    <property type="molecule type" value="Genomic_DNA"/>
</dbReference>
<sequence>MTIYIARTAKFTLVSWEAARFPGARAVRHGWDGVVESGGSVKRASLDTAMVVIPPLVLAAVLAVFLPAELAALAGAVVAVVLFALAQYLRHRVPREPTGRGPAVHRLTGIPERTRFDRFVDTAERVSRTWPALGGLVDEAAASAMLSTALWEISGVLARRQELTAVLTELSRPDFAAASPDDRTALELQTQLRATKQALSDIEIDLAAREASLRRAEEAGRAFIREQEMRRAIRAAEESLHPDAAAARPADAGAELAEQTNLVLDAYRELTAGLHRPDAPPSSGAQA</sequence>
<evidence type="ECO:0000313" key="2">
    <source>
        <dbReference type="EMBL" id="GIE09227.1"/>
    </source>
</evidence>
<reference evidence="2" key="1">
    <citation type="submission" date="2021-01" db="EMBL/GenBank/DDBJ databases">
        <title>Whole genome shotgun sequence of Actinoplanes ferrugineus NBRC 15555.</title>
        <authorList>
            <person name="Komaki H."/>
            <person name="Tamura T."/>
        </authorList>
    </citation>
    <scope>NUCLEOTIDE SEQUENCE</scope>
    <source>
        <strain evidence="2">NBRC 15555</strain>
    </source>
</reference>
<keyword evidence="1" id="KW-0472">Membrane</keyword>
<name>A0A919MIK8_9ACTN</name>
<dbReference type="Proteomes" id="UP000598174">
    <property type="component" value="Unassembled WGS sequence"/>
</dbReference>
<protein>
    <submittedName>
        <fullName evidence="2">Uncharacterized protein</fullName>
    </submittedName>
</protein>
<comment type="caution">
    <text evidence="2">The sequence shown here is derived from an EMBL/GenBank/DDBJ whole genome shotgun (WGS) entry which is preliminary data.</text>
</comment>
<dbReference type="AlphaFoldDB" id="A0A919MIK8"/>
<dbReference type="RefSeq" id="WP_203815842.1">
    <property type="nucleotide sequence ID" value="NZ_BAAABP010000021.1"/>
</dbReference>
<gene>
    <name evidence="2" type="ORF">Afe05nite_10670</name>
</gene>
<accession>A0A919MIK8</accession>
<keyword evidence="3" id="KW-1185">Reference proteome</keyword>
<organism evidence="2 3">
    <name type="scientific">Paractinoplanes ferrugineus</name>
    <dbReference type="NCBI Taxonomy" id="113564"/>
    <lineage>
        <taxon>Bacteria</taxon>
        <taxon>Bacillati</taxon>
        <taxon>Actinomycetota</taxon>
        <taxon>Actinomycetes</taxon>
        <taxon>Micromonosporales</taxon>
        <taxon>Micromonosporaceae</taxon>
        <taxon>Paractinoplanes</taxon>
    </lineage>
</organism>
<evidence type="ECO:0000256" key="1">
    <source>
        <dbReference type="SAM" id="Phobius"/>
    </source>
</evidence>
<proteinExistence type="predicted"/>